<comment type="caution">
    <text evidence="1">The sequence shown here is derived from an EMBL/GenBank/DDBJ whole genome shotgun (WGS) entry which is preliminary data.</text>
</comment>
<proteinExistence type="predicted"/>
<name>A0ACB9BYH5_9ASTR</name>
<organism evidence="1 2">
    <name type="scientific">Smallanthus sonchifolius</name>
    <dbReference type="NCBI Taxonomy" id="185202"/>
    <lineage>
        <taxon>Eukaryota</taxon>
        <taxon>Viridiplantae</taxon>
        <taxon>Streptophyta</taxon>
        <taxon>Embryophyta</taxon>
        <taxon>Tracheophyta</taxon>
        <taxon>Spermatophyta</taxon>
        <taxon>Magnoliopsida</taxon>
        <taxon>eudicotyledons</taxon>
        <taxon>Gunneridae</taxon>
        <taxon>Pentapetalae</taxon>
        <taxon>asterids</taxon>
        <taxon>campanulids</taxon>
        <taxon>Asterales</taxon>
        <taxon>Asteraceae</taxon>
        <taxon>Asteroideae</taxon>
        <taxon>Heliantheae alliance</taxon>
        <taxon>Millerieae</taxon>
        <taxon>Smallanthus</taxon>
    </lineage>
</organism>
<reference evidence="2" key="1">
    <citation type="journal article" date="2022" name="Mol. Ecol. Resour.">
        <title>The genomes of chicory, endive, great burdock and yacon provide insights into Asteraceae palaeo-polyploidization history and plant inulin production.</title>
        <authorList>
            <person name="Fan W."/>
            <person name="Wang S."/>
            <person name="Wang H."/>
            <person name="Wang A."/>
            <person name="Jiang F."/>
            <person name="Liu H."/>
            <person name="Zhao H."/>
            <person name="Xu D."/>
            <person name="Zhang Y."/>
        </authorList>
    </citation>
    <scope>NUCLEOTIDE SEQUENCE [LARGE SCALE GENOMIC DNA]</scope>
    <source>
        <strain evidence="2">cv. Yunnan</strain>
    </source>
</reference>
<accession>A0ACB9BYH5</accession>
<gene>
    <name evidence="1" type="ORF">L1987_66866</name>
</gene>
<reference evidence="1 2" key="2">
    <citation type="journal article" date="2022" name="Mol. Ecol. Resour.">
        <title>The genomes of chicory, endive, great burdock and yacon provide insights into Asteraceae paleo-polyploidization history and plant inulin production.</title>
        <authorList>
            <person name="Fan W."/>
            <person name="Wang S."/>
            <person name="Wang H."/>
            <person name="Wang A."/>
            <person name="Jiang F."/>
            <person name="Liu H."/>
            <person name="Zhao H."/>
            <person name="Xu D."/>
            <person name="Zhang Y."/>
        </authorList>
    </citation>
    <scope>NUCLEOTIDE SEQUENCE [LARGE SCALE GENOMIC DNA]</scope>
    <source>
        <strain evidence="2">cv. Yunnan</strain>
        <tissue evidence="1">Leaves</tissue>
    </source>
</reference>
<dbReference type="EMBL" id="CM042039">
    <property type="protein sequence ID" value="KAI3727057.1"/>
    <property type="molecule type" value="Genomic_DNA"/>
</dbReference>
<evidence type="ECO:0000313" key="2">
    <source>
        <dbReference type="Proteomes" id="UP001056120"/>
    </source>
</evidence>
<sequence>MAVDTANIGQFEFHAASANKRPREHMYLDNGNTLREVLNTCKTASLEGMEETILKGNSSSSKEKPTFCLKCKGSIPIKGRLCFCVIRAQAKKSLTLIPVLPNDIIDMYLLL</sequence>
<keyword evidence="2" id="KW-1185">Reference proteome</keyword>
<protein>
    <submittedName>
        <fullName evidence="1">Uncharacterized protein</fullName>
    </submittedName>
</protein>
<dbReference type="Proteomes" id="UP001056120">
    <property type="component" value="Linkage Group LG22"/>
</dbReference>
<evidence type="ECO:0000313" key="1">
    <source>
        <dbReference type="EMBL" id="KAI3727057.1"/>
    </source>
</evidence>